<keyword evidence="1" id="KW-1133">Transmembrane helix</keyword>
<keyword evidence="3" id="KW-1185">Reference proteome</keyword>
<feature type="transmembrane region" description="Helical" evidence="1">
    <location>
        <begin position="15"/>
        <end position="35"/>
    </location>
</feature>
<proteinExistence type="predicted"/>
<dbReference type="EMBL" id="RCDD01000001">
    <property type="protein sequence ID" value="RLK62357.1"/>
    <property type="molecule type" value="Genomic_DNA"/>
</dbReference>
<reference evidence="2 3" key="1">
    <citation type="submission" date="2018-10" db="EMBL/GenBank/DDBJ databases">
        <title>Genomic Encyclopedia of Archaeal and Bacterial Type Strains, Phase II (KMG-II): from individual species to whole genera.</title>
        <authorList>
            <person name="Goeker M."/>
        </authorList>
    </citation>
    <scope>NUCLEOTIDE SEQUENCE [LARGE SCALE GENOMIC DNA]</scope>
    <source>
        <strain evidence="2 3">DSM 45657</strain>
    </source>
</reference>
<comment type="caution">
    <text evidence="2">The sequence shown here is derived from an EMBL/GenBank/DDBJ whole genome shotgun (WGS) entry which is preliminary data.</text>
</comment>
<evidence type="ECO:0000313" key="3">
    <source>
        <dbReference type="Proteomes" id="UP000282454"/>
    </source>
</evidence>
<evidence type="ECO:0000313" key="2">
    <source>
        <dbReference type="EMBL" id="RLK62357.1"/>
    </source>
</evidence>
<protein>
    <submittedName>
        <fullName evidence="2">Uncharacterized protein</fullName>
    </submittedName>
</protein>
<gene>
    <name evidence="2" type="ORF">CLV68_2914</name>
</gene>
<keyword evidence="1" id="KW-0472">Membrane</keyword>
<keyword evidence="1" id="KW-0812">Transmembrane</keyword>
<accession>A0A421BDD5</accession>
<evidence type="ECO:0000256" key="1">
    <source>
        <dbReference type="SAM" id="Phobius"/>
    </source>
</evidence>
<organism evidence="2 3">
    <name type="scientific">Actinokineospora cianjurensis</name>
    <dbReference type="NCBI Taxonomy" id="585224"/>
    <lineage>
        <taxon>Bacteria</taxon>
        <taxon>Bacillati</taxon>
        <taxon>Actinomycetota</taxon>
        <taxon>Actinomycetes</taxon>
        <taxon>Pseudonocardiales</taxon>
        <taxon>Pseudonocardiaceae</taxon>
        <taxon>Actinokineospora</taxon>
    </lineage>
</organism>
<name>A0A421BDD5_9PSEU</name>
<dbReference type="RefSeq" id="WP_170224299.1">
    <property type="nucleotide sequence ID" value="NZ_RCDD01000001.1"/>
</dbReference>
<dbReference type="AlphaFoldDB" id="A0A421BDD5"/>
<sequence length="52" mass="5716">MAQVRTEVPTAAAHVWNVIADGWIYATWVVGALLVPRNRETLSRLSDLAAKP</sequence>
<dbReference type="Proteomes" id="UP000282454">
    <property type="component" value="Unassembled WGS sequence"/>
</dbReference>